<evidence type="ECO:0000313" key="3">
    <source>
        <dbReference type="EMBL" id="CAF1438377.1"/>
    </source>
</evidence>
<dbReference type="AlphaFoldDB" id="A0A819EE19"/>
<comment type="caution">
    <text evidence="4">The sequence shown here is derived from an EMBL/GenBank/DDBJ whole genome shotgun (WGS) entry which is preliminary data.</text>
</comment>
<sequence length="225" mass="25353">MGSQIRHIASATTTETRTIPTSKTLKDFRSFQNLTLFATNMQQSESETSHNITISHVKPSSEKSRLTSHELDNKTNDQMSQLTQDFHRPTVELGLESSFTHDVTSSSNEPAEQLSSTGLNENFNVSETTDDLKINNVEHNFSDSIINDDRISAVQHVVNNLHQCLDKLKNVYASIAQSSDTQDVMLKKHIEQIYNDLRLRITNEQQQNDECGTNTITVIVTDESL</sequence>
<evidence type="ECO:0000313" key="2">
    <source>
        <dbReference type="EMBL" id="CAF1348689.1"/>
    </source>
</evidence>
<dbReference type="Proteomes" id="UP000663882">
    <property type="component" value="Unassembled WGS sequence"/>
</dbReference>
<organism evidence="4 6">
    <name type="scientific">Rotaria sordida</name>
    <dbReference type="NCBI Taxonomy" id="392033"/>
    <lineage>
        <taxon>Eukaryota</taxon>
        <taxon>Metazoa</taxon>
        <taxon>Spiralia</taxon>
        <taxon>Gnathifera</taxon>
        <taxon>Rotifera</taxon>
        <taxon>Eurotatoria</taxon>
        <taxon>Bdelloidea</taxon>
        <taxon>Philodinida</taxon>
        <taxon>Philodinidae</taxon>
        <taxon>Rotaria</taxon>
    </lineage>
</organism>
<evidence type="ECO:0000313" key="5">
    <source>
        <dbReference type="EMBL" id="CAF3904416.1"/>
    </source>
</evidence>
<name>A0A819EE19_9BILA</name>
<dbReference type="Proteomes" id="UP000663823">
    <property type="component" value="Unassembled WGS sequence"/>
</dbReference>
<reference evidence="4" key="1">
    <citation type="submission" date="2021-02" db="EMBL/GenBank/DDBJ databases">
        <authorList>
            <person name="Nowell W R."/>
        </authorList>
    </citation>
    <scope>NUCLEOTIDE SEQUENCE</scope>
</reference>
<dbReference type="Proteomes" id="UP000663874">
    <property type="component" value="Unassembled WGS sequence"/>
</dbReference>
<dbReference type="EMBL" id="CAJOAX010003348">
    <property type="protein sequence ID" value="CAF3849190.1"/>
    <property type="molecule type" value="Genomic_DNA"/>
</dbReference>
<evidence type="ECO:0000256" key="1">
    <source>
        <dbReference type="SAM" id="MobiDB-lite"/>
    </source>
</evidence>
<feature type="compositionally biased region" description="Polar residues" evidence="1">
    <location>
        <begin position="42"/>
        <end position="54"/>
    </location>
</feature>
<dbReference type="EMBL" id="CAJNOU010004359">
    <property type="protein sequence ID" value="CAF1438377.1"/>
    <property type="molecule type" value="Genomic_DNA"/>
</dbReference>
<dbReference type="EMBL" id="CAJOBE010003857">
    <property type="protein sequence ID" value="CAF3904416.1"/>
    <property type="molecule type" value="Genomic_DNA"/>
</dbReference>
<dbReference type="Proteomes" id="UP000663889">
    <property type="component" value="Unassembled WGS sequence"/>
</dbReference>
<gene>
    <name evidence="5" type="ORF">FNK824_LOCUS20753</name>
    <name evidence="4" type="ORF">OTI717_LOCUS21063</name>
    <name evidence="2" type="ORF">RFH988_LOCUS32180</name>
    <name evidence="3" type="ORF">SEV965_LOCUS33104</name>
</gene>
<feature type="region of interest" description="Disordered" evidence="1">
    <location>
        <begin position="42"/>
        <end position="68"/>
    </location>
</feature>
<evidence type="ECO:0000313" key="6">
    <source>
        <dbReference type="Proteomes" id="UP000663823"/>
    </source>
</evidence>
<feature type="compositionally biased region" description="Basic and acidic residues" evidence="1">
    <location>
        <begin position="59"/>
        <end position="68"/>
    </location>
</feature>
<accession>A0A819EE19</accession>
<evidence type="ECO:0000313" key="4">
    <source>
        <dbReference type="EMBL" id="CAF3849190.1"/>
    </source>
</evidence>
<protein>
    <submittedName>
        <fullName evidence="4">Uncharacterized protein</fullName>
    </submittedName>
</protein>
<dbReference type="EMBL" id="CAJNOO010003653">
    <property type="protein sequence ID" value="CAF1348689.1"/>
    <property type="molecule type" value="Genomic_DNA"/>
</dbReference>
<proteinExistence type="predicted"/>
<feature type="region of interest" description="Disordered" evidence="1">
    <location>
        <begin position="99"/>
        <end position="122"/>
    </location>
</feature>